<dbReference type="eggNOG" id="COG1595">
    <property type="taxonomic scope" value="Bacteria"/>
</dbReference>
<dbReference type="EMBL" id="ARYM01000007">
    <property type="protein sequence ID" value="KCZ99054.1"/>
    <property type="molecule type" value="Genomic_DNA"/>
</dbReference>
<dbReference type="SUPFAM" id="SSF88659">
    <property type="entry name" value="Sigma3 and sigma4 domains of RNA polymerase sigma factors"/>
    <property type="match status" value="1"/>
</dbReference>
<comment type="caution">
    <text evidence="7">The sequence shown here is derived from an EMBL/GenBank/DDBJ whole genome shotgun (WGS) entry which is preliminary data.</text>
</comment>
<comment type="similarity">
    <text evidence="1">Belongs to the sigma-70 factor family. ECF subfamily.</text>
</comment>
<dbReference type="InterPro" id="IPR007627">
    <property type="entry name" value="RNA_pol_sigma70_r2"/>
</dbReference>
<protein>
    <submittedName>
        <fullName evidence="7">ECF subfamily RNA polymerase sigma factor</fullName>
    </submittedName>
</protein>
<dbReference type="PANTHER" id="PTHR43133">
    <property type="entry name" value="RNA POLYMERASE ECF-TYPE SIGMA FACTO"/>
    <property type="match status" value="1"/>
</dbReference>
<organism evidence="7 8">
    <name type="scientific">Hyphomonas polymorpha PS728</name>
    <dbReference type="NCBI Taxonomy" id="1280954"/>
    <lineage>
        <taxon>Bacteria</taxon>
        <taxon>Pseudomonadati</taxon>
        <taxon>Pseudomonadota</taxon>
        <taxon>Alphaproteobacteria</taxon>
        <taxon>Hyphomonadales</taxon>
        <taxon>Hyphomonadaceae</taxon>
        <taxon>Hyphomonas</taxon>
    </lineage>
</organism>
<dbReference type="PANTHER" id="PTHR43133:SF63">
    <property type="entry name" value="RNA POLYMERASE SIGMA FACTOR FECI-RELATED"/>
    <property type="match status" value="1"/>
</dbReference>
<dbReference type="InterPro" id="IPR039425">
    <property type="entry name" value="RNA_pol_sigma-70-like"/>
</dbReference>
<feature type="domain" description="RNA polymerase sigma factor 70 region 4 type 2" evidence="6">
    <location>
        <begin position="101"/>
        <end position="152"/>
    </location>
</feature>
<dbReference type="InterPro" id="IPR036388">
    <property type="entry name" value="WH-like_DNA-bd_sf"/>
</dbReference>
<keyword evidence="3" id="KW-0731">Sigma factor</keyword>
<dbReference type="AlphaFoldDB" id="A0A062VKB9"/>
<evidence type="ECO:0000259" key="5">
    <source>
        <dbReference type="Pfam" id="PF04542"/>
    </source>
</evidence>
<dbReference type="GO" id="GO:0016987">
    <property type="term" value="F:sigma factor activity"/>
    <property type="evidence" value="ECO:0007669"/>
    <property type="project" value="UniProtKB-KW"/>
</dbReference>
<evidence type="ECO:0000256" key="1">
    <source>
        <dbReference type="ARBA" id="ARBA00010641"/>
    </source>
</evidence>
<evidence type="ECO:0000313" key="8">
    <source>
        <dbReference type="Proteomes" id="UP000027100"/>
    </source>
</evidence>
<dbReference type="Pfam" id="PF04542">
    <property type="entry name" value="Sigma70_r2"/>
    <property type="match status" value="1"/>
</dbReference>
<dbReference type="Gene3D" id="1.10.1740.10">
    <property type="match status" value="1"/>
</dbReference>
<dbReference type="STRING" id="1280954.HPO_07502"/>
<evidence type="ECO:0000256" key="2">
    <source>
        <dbReference type="ARBA" id="ARBA00023015"/>
    </source>
</evidence>
<proteinExistence type="inferred from homology"/>
<dbReference type="InterPro" id="IPR013324">
    <property type="entry name" value="RNA_pol_sigma_r3/r4-like"/>
</dbReference>
<dbReference type="SUPFAM" id="SSF88946">
    <property type="entry name" value="Sigma2 domain of RNA polymerase sigma factors"/>
    <property type="match status" value="1"/>
</dbReference>
<sequence>MYRTYWKDLCQQLRRAFGSGPPEPEDVAQAAFARFAELGEAVQVRNPRALLLVTARNIVLDHKRRNGRHAAYARSMQAELLNAGQDDISPERALLDMERLEIVRRAIDQLPHKQKVVLSLHRHRGYTYQQIVKETGWSYGDVYRQMESALASLSAALKN</sequence>
<feature type="domain" description="RNA polymerase sigma-70 region 2" evidence="5">
    <location>
        <begin position="1"/>
        <end position="68"/>
    </location>
</feature>
<keyword evidence="2" id="KW-0805">Transcription regulation</keyword>
<keyword evidence="4" id="KW-0804">Transcription</keyword>
<dbReference type="Pfam" id="PF08281">
    <property type="entry name" value="Sigma70_r4_2"/>
    <property type="match status" value="1"/>
</dbReference>
<dbReference type="GO" id="GO:0006352">
    <property type="term" value="P:DNA-templated transcription initiation"/>
    <property type="evidence" value="ECO:0007669"/>
    <property type="project" value="InterPro"/>
</dbReference>
<dbReference type="InterPro" id="IPR013249">
    <property type="entry name" value="RNA_pol_sigma70_r4_t2"/>
</dbReference>
<keyword evidence="8" id="KW-1185">Reference proteome</keyword>
<reference evidence="7 8" key="1">
    <citation type="journal article" date="2014" name="Antonie Van Leeuwenhoek">
        <title>Hyphomonas beringensis sp. nov. and Hyphomonas chukchiensis sp. nov., isolated from surface seawater of the Bering Sea and Chukchi Sea.</title>
        <authorList>
            <person name="Li C."/>
            <person name="Lai Q."/>
            <person name="Li G."/>
            <person name="Dong C."/>
            <person name="Wang J."/>
            <person name="Liao Y."/>
            <person name="Shao Z."/>
        </authorList>
    </citation>
    <scope>NUCLEOTIDE SEQUENCE [LARGE SCALE GENOMIC DNA]</scope>
    <source>
        <strain evidence="7 8">PS728</strain>
    </source>
</reference>
<gene>
    <name evidence="7" type="ORF">HPO_07502</name>
</gene>
<dbReference type="GO" id="GO:0003677">
    <property type="term" value="F:DNA binding"/>
    <property type="evidence" value="ECO:0007669"/>
    <property type="project" value="InterPro"/>
</dbReference>
<name>A0A062VKB9_9PROT</name>
<dbReference type="InterPro" id="IPR014284">
    <property type="entry name" value="RNA_pol_sigma-70_dom"/>
</dbReference>
<accession>A0A062VKB9</accession>
<evidence type="ECO:0000256" key="4">
    <source>
        <dbReference type="ARBA" id="ARBA00023163"/>
    </source>
</evidence>
<dbReference type="InterPro" id="IPR013325">
    <property type="entry name" value="RNA_pol_sigma_r2"/>
</dbReference>
<dbReference type="Proteomes" id="UP000027100">
    <property type="component" value="Unassembled WGS sequence"/>
</dbReference>
<evidence type="ECO:0000313" key="7">
    <source>
        <dbReference type="EMBL" id="KCZ99054.1"/>
    </source>
</evidence>
<dbReference type="Gene3D" id="1.10.10.10">
    <property type="entry name" value="Winged helix-like DNA-binding domain superfamily/Winged helix DNA-binding domain"/>
    <property type="match status" value="1"/>
</dbReference>
<dbReference type="NCBIfam" id="TIGR02937">
    <property type="entry name" value="sigma70-ECF"/>
    <property type="match status" value="1"/>
</dbReference>
<evidence type="ECO:0000259" key="6">
    <source>
        <dbReference type="Pfam" id="PF08281"/>
    </source>
</evidence>
<dbReference type="PATRIC" id="fig|1280954.3.peg.1524"/>
<evidence type="ECO:0000256" key="3">
    <source>
        <dbReference type="ARBA" id="ARBA00023082"/>
    </source>
</evidence>